<dbReference type="OMA" id="CAFESHT"/>
<dbReference type="PROSITE" id="PS50178">
    <property type="entry name" value="ZF_FYVE"/>
    <property type="match status" value="1"/>
</dbReference>
<dbReference type="STRING" id="1156394.T0SBH2"/>
<evidence type="ECO:0000256" key="3">
    <source>
        <dbReference type="ARBA" id="ARBA00022833"/>
    </source>
</evidence>
<dbReference type="PANTHER" id="PTHR43102:SF2">
    <property type="entry name" value="GAF DOMAIN-CONTAINING PROTEIN"/>
    <property type="match status" value="1"/>
</dbReference>
<dbReference type="EMBL" id="JH767132">
    <property type="protein sequence ID" value="EQC42768.1"/>
    <property type="molecule type" value="Genomic_DNA"/>
</dbReference>
<name>T0SBH2_SAPDV</name>
<dbReference type="InterPro" id="IPR000306">
    <property type="entry name" value="Znf_FYVE"/>
</dbReference>
<dbReference type="SMART" id="SM00064">
    <property type="entry name" value="FYVE"/>
    <property type="match status" value="1"/>
</dbReference>
<reference evidence="7 8" key="1">
    <citation type="submission" date="2012-04" db="EMBL/GenBank/DDBJ databases">
        <title>The Genome Sequence of Saprolegnia declina VS20.</title>
        <authorList>
            <consortium name="The Broad Institute Genome Sequencing Platform"/>
            <person name="Russ C."/>
            <person name="Nusbaum C."/>
            <person name="Tyler B."/>
            <person name="van West P."/>
            <person name="Dieguez-Uribeondo J."/>
            <person name="de Bruijn I."/>
            <person name="Tripathy S."/>
            <person name="Jiang R."/>
            <person name="Young S.K."/>
            <person name="Zeng Q."/>
            <person name="Gargeya S."/>
            <person name="Fitzgerald M."/>
            <person name="Haas B."/>
            <person name="Abouelleil A."/>
            <person name="Alvarado L."/>
            <person name="Arachchi H.M."/>
            <person name="Berlin A."/>
            <person name="Chapman S.B."/>
            <person name="Goldberg J."/>
            <person name="Griggs A."/>
            <person name="Gujja S."/>
            <person name="Hansen M."/>
            <person name="Howarth C."/>
            <person name="Imamovic A."/>
            <person name="Larimer J."/>
            <person name="McCowen C."/>
            <person name="Montmayeur A."/>
            <person name="Murphy C."/>
            <person name="Neiman D."/>
            <person name="Pearson M."/>
            <person name="Priest M."/>
            <person name="Roberts A."/>
            <person name="Saif S."/>
            <person name="Shea T."/>
            <person name="Sisk P."/>
            <person name="Sykes S."/>
            <person name="Wortman J."/>
            <person name="Nusbaum C."/>
            <person name="Birren B."/>
        </authorList>
    </citation>
    <scope>NUCLEOTIDE SEQUENCE [LARGE SCALE GENOMIC DNA]</scope>
    <source>
        <strain evidence="7 8">VS20</strain>
    </source>
</reference>
<dbReference type="VEuPathDB" id="FungiDB:SDRG_00491"/>
<dbReference type="eggNOG" id="ENOG502R00X">
    <property type="taxonomic scope" value="Eukaryota"/>
</dbReference>
<dbReference type="InParanoid" id="T0SBH2"/>
<dbReference type="Pfam" id="PF01363">
    <property type="entry name" value="FYVE"/>
    <property type="match status" value="1"/>
</dbReference>
<dbReference type="GeneID" id="19941218"/>
<dbReference type="OrthoDB" id="79330at2759"/>
<evidence type="ECO:0000256" key="1">
    <source>
        <dbReference type="ARBA" id="ARBA00022723"/>
    </source>
</evidence>
<evidence type="ECO:0000256" key="5">
    <source>
        <dbReference type="SAM" id="MobiDB-lite"/>
    </source>
</evidence>
<keyword evidence="1" id="KW-0479">Metal-binding</keyword>
<dbReference type="Gene3D" id="3.30.40.10">
    <property type="entry name" value="Zinc/RING finger domain, C3HC4 (zinc finger)"/>
    <property type="match status" value="1"/>
</dbReference>
<accession>T0SBH2</accession>
<evidence type="ECO:0000256" key="4">
    <source>
        <dbReference type="PROSITE-ProRule" id="PRU00091"/>
    </source>
</evidence>
<protein>
    <recommendedName>
        <fullName evidence="6">FYVE-type domain-containing protein</fullName>
    </recommendedName>
</protein>
<dbReference type="RefSeq" id="XP_008604191.1">
    <property type="nucleotide sequence ID" value="XM_008605969.1"/>
</dbReference>
<keyword evidence="2 4" id="KW-0863">Zinc-finger</keyword>
<evidence type="ECO:0000313" key="7">
    <source>
        <dbReference type="EMBL" id="EQC42768.1"/>
    </source>
</evidence>
<evidence type="ECO:0000256" key="2">
    <source>
        <dbReference type="ARBA" id="ARBA00022771"/>
    </source>
</evidence>
<feature type="region of interest" description="Disordered" evidence="5">
    <location>
        <begin position="366"/>
        <end position="386"/>
    </location>
</feature>
<dbReference type="InterPro" id="IPR013083">
    <property type="entry name" value="Znf_RING/FYVE/PHD"/>
</dbReference>
<dbReference type="AlphaFoldDB" id="T0SBH2"/>
<sequence>MDFFKRRPKTSAMATSARNAAFAHRLQLLEKAPMDPTVRTRLVTAARESSATFVAFCTSPKITSAFTYLGDDRRVQLFEGRVHGRYVAKAVTLVPGTVQDVLAALAVDSTPALAKTMRMLFGKAFADGMTLHAAAKPVEDSDGVHVHWLALLGGQNMGDMAECDAVFTSHTQYYEPDATDAMELLATPTFSPAVVAGSHVWESTTILRSLEPVPSRHPTPRLDLRSSGVYVESTVSDRGFNENVVRVTMVLSLAGNTTTNSVERWLQGLVSGATTELSRVARRGTIQLIPREEWAHSRACAQCAVTFRLFRRRHHCRLCGHAVCGTCSCAMDLDYPMLANGDVVRHATVRSCTRCAFESHTLVHRGTGRSHSAPMDMAVSDPTPSSRRRVWSINMAPLSSSASSSRLQRGSSSYFDFSDSECGTPLHAATPSRRPCQPIAEMGGDSSVGYKPLDRAERMRRRASPPSIKPRIKLIEDDLLEELLMTTSQSHDEDDDRLRFSQIDLSVSPLAPDDTFPSLSSRGAVARQLEKHLSEDPILVDFGDALSSKRYSARSEDMICLHTTTV</sequence>
<dbReference type="PANTHER" id="PTHR43102">
    <property type="entry name" value="SLR1143 PROTEIN"/>
    <property type="match status" value="1"/>
</dbReference>
<proteinExistence type="predicted"/>
<dbReference type="Proteomes" id="UP000030762">
    <property type="component" value="Unassembled WGS sequence"/>
</dbReference>
<evidence type="ECO:0000313" key="8">
    <source>
        <dbReference type="Proteomes" id="UP000030762"/>
    </source>
</evidence>
<organism evidence="7 8">
    <name type="scientific">Saprolegnia diclina (strain VS20)</name>
    <dbReference type="NCBI Taxonomy" id="1156394"/>
    <lineage>
        <taxon>Eukaryota</taxon>
        <taxon>Sar</taxon>
        <taxon>Stramenopiles</taxon>
        <taxon>Oomycota</taxon>
        <taxon>Saprolegniomycetes</taxon>
        <taxon>Saprolegniales</taxon>
        <taxon>Saprolegniaceae</taxon>
        <taxon>Saprolegnia</taxon>
    </lineage>
</organism>
<dbReference type="InterPro" id="IPR011011">
    <property type="entry name" value="Znf_FYVE_PHD"/>
</dbReference>
<feature type="region of interest" description="Disordered" evidence="5">
    <location>
        <begin position="428"/>
        <end position="451"/>
    </location>
</feature>
<feature type="domain" description="FYVE-type" evidence="6">
    <location>
        <begin position="294"/>
        <end position="360"/>
    </location>
</feature>
<dbReference type="GO" id="GO:0008270">
    <property type="term" value="F:zinc ion binding"/>
    <property type="evidence" value="ECO:0007669"/>
    <property type="project" value="UniProtKB-KW"/>
</dbReference>
<dbReference type="InterPro" id="IPR017455">
    <property type="entry name" value="Znf_FYVE-rel"/>
</dbReference>
<keyword evidence="8" id="KW-1185">Reference proteome</keyword>
<evidence type="ECO:0000259" key="6">
    <source>
        <dbReference type="PROSITE" id="PS50178"/>
    </source>
</evidence>
<dbReference type="SUPFAM" id="SSF57903">
    <property type="entry name" value="FYVE/PHD zinc finger"/>
    <property type="match status" value="1"/>
</dbReference>
<gene>
    <name evidence="7" type="ORF">SDRG_00491</name>
</gene>
<keyword evidence="3" id="KW-0862">Zinc</keyword>